<dbReference type="Proteomes" id="UP001054889">
    <property type="component" value="Unassembled WGS sequence"/>
</dbReference>
<keyword evidence="2" id="KW-1185">Reference proteome</keyword>
<sequence length="191" mass="21225">MSSLVRSLASLYCQKLRSTTRLGPATASVHFQAFDRPRFLATGGRPALPHQYEQERTSFFTWARLAIGSVLAVATPFMHSKWASFLRIQSEVEVVKDAVEAVAEVVEEAATLTEKVSSEIVEQLPEGGRLRPVAVLVEHASKEVADEAHLAKDIIHKVDEIEEDVKAIMEPFVDHGKHAKEKAQQQRSKNV</sequence>
<reference evidence="1" key="2">
    <citation type="submission" date="2021-12" db="EMBL/GenBank/DDBJ databases">
        <title>Resequencing data analysis of finger millet.</title>
        <authorList>
            <person name="Hatakeyama M."/>
            <person name="Aluri S."/>
            <person name="Balachadran M.T."/>
            <person name="Sivarajan S.R."/>
            <person name="Poveda L."/>
            <person name="Shimizu-Inatsugi R."/>
            <person name="Schlapbach R."/>
            <person name="Sreeman S.M."/>
            <person name="Shimizu K.K."/>
        </authorList>
    </citation>
    <scope>NUCLEOTIDE SEQUENCE</scope>
</reference>
<evidence type="ECO:0000313" key="2">
    <source>
        <dbReference type="Proteomes" id="UP001054889"/>
    </source>
</evidence>
<dbReference type="EMBL" id="BQKI01000001">
    <property type="protein sequence ID" value="GJM84412.1"/>
    <property type="molecule type" value="Genomic_DNA"/>
</dbReference>
<dbReference type="PANTHER" id="PTHR33735:SF10">
    <property type="entry name" value="EXPRESSED PROTEIN"/>
    <property type="match status" value="1"/>
</dbReference>
<gene>
    <name evidence="1" type="primary">ga00078</name>
    <name evidence="1" type="ORF">PR202_ga00078</name>
</gene>
<comment type="caution">
    <text evidence="1">The sequence shown here is derived from an EMBL/GenBank/DDBJ whole genome shotgun (WGS) entry which is preliminary data.</text>
</comment>
<reference evidence="1" key="1">
    <citation type="journal article" date="2018" name="DNA Res.">
        <title>Multiple hybrid de novo genome assembly of finger millet, an orphan allotetraploid crop.</title>
        <authorList>
            <person name="Hatakeyama M."/>
            <person name="Aluri S."/>
            <person name="Balachadran M.T."/>
            <person name="Sivarajan S.R."/>
            <person name="Patrignani A."/>
            <person name="Gruter S."/>
            <person name="Poveda L."/>
            <person name="Shimizu-Inatsugi R."/>
            <person name="Baeten J."/>
            <person name="Francoijs K.J."/>
            <person name="Nataraja K.N."/>
            <person name="Reddy Y.A.N."/>
            <person name="Phadnis S."/>
            <person name="Ravikumar R.L."/>
            <person name="Schlapbach R."/>
            <person name="Sreeman S.M."/>
            <person name="Shimizu K.K."/>
        </authorList>
    </citation>
    <scope>NUCLEOTIDE SEQUENCE</scope>
</reference>
<accession>A0AAV5BEK9</accession>
<name>A0AAV5BEK9_ELECO</name>
<dbReference type="PANTHER" id="PTHR33735">
    <property type="entry name" value="EXPRESSED PROTEIN"/>
    <property type="match status" value="1"/>
</dbReference>
<evidence type="ECO:0000313" key="1">
    <source>
        <dbReference type="EMBL" id="GJM84412.1"/>
    </source>
</evidence>
<protein>
    <submittedName>
        <fullName evidence="1">Uncharacterized protein</fullName>
    </submittedName>
</protein>
<proteinExistence type="predicted"/>
<dbReference type="AlphaFoldDB" id="A0AAV5BEK9"/>
<organism evidence="1 2">
    <name type="scientific">Eleusine coracana subsp. coracana</name>
    <dbReference type="NCBI Taxonomy" id="191504"/>
    <lineage>
        <taxon>Eukaryota</taxon>
        <taxon>Viridiplantae</taxon>
        <taxon>Streptophyta</taxon>
        <taxon>Embryophyta</taxon>
        <taxon>Tracheophyta</taxon>
        <taxon>Spermatophyta</taxon>
        <taxon>Magnoliopsida</taxon>
        <taxon>Liliopsida</taxon>
        <taxon>Poales</taxon>
        <taxon>Poaceae</taxon>
        <taxon>PACMAD clade</taxon>
        <taxon>Chloridoideae</taxon>
        <taxon>Cynodonteae</taxon>
        <taxon>Eleusininae</taxon>
        <taxon>Eleusine</taxon>
    </lineage>
</organism>